<comment type="caution">
    <text evidence="1">The sequence shown here is derived from an EMBL/GenBank/DDBJ whole genome shotgun (WGS) entry which is preliminary data.</text>
</comment>
<accession>A0ACB0JGA5</accession>
<evidence type="ECO:0000313" key="2">
    <source>
        <dbReference type="Proteomes" id="UP001177021"/>
    </source>
</evidence>
<sequence length="187" mass="20848">MELSSQEEVLSRSIRRAKATVDNIKVKLATWKGTLLSIMGRVQLVCRVAWNSDCAPFDVVGLSTKSAKQLNSALIFHLAGKSSTGLSTKSAKQLNSALIFHLARNFTSCIENWVVFCRARFMRGGNLDHYIQSSIRPGIKGFLSDITIYFRSLIGTGALVSFWNDNWLGYSLVETLHILMSITFLQL</sequence>
<organism evidence="1 2">
    <name type="scientific">Trifolium pratense</name>
    <name type="common">Red clover</name>
    <dbReference type="NCBI Taxonomy" id="57577"/>
    <lineage>
        <taxon>Eukaryota</taxon>
        <taxon>Viridiplantae</taxon>
        <taxon>Streptophyta</taxon>
        <taxon>Embryophyta</taxon>
        <taxon>Tracheophyta</taxon>
        <taxon>Spermatophyta</taxon>
        <taxon>Magnoliopsida</taxon>
        <taxon>eudicotyledons</taxon>
        <taxon>Gunneridae</taxon>
        <taxon>Pentapetalae</taxon>
        <taxon>rosids</taxon>
        <taxon>fabids</taxon>
        <taxon>Fabales</taxon>
        <taxon>Fabaceae</taxon>
        <taxon>Papilionoideae</taxon>
        <taxon>50 kb inversion clade</taxon>
        <taxon>NPAAA clade</taxon>
        <taxon>Hologalegina</taxon>
        <taxon>IRL clade</taxon>
        <taxon>Trifolieae</taxon>
        <taxon>Trifolium</taxon>
    </lineage>
</organism>
<name>A0ACB0JGA5_TRIPR</name>
<evidence type="ECO:0000313" key="1">
    <source>
        <dbReference type="EMBL" id="CAJ2642482.1"/>
    </source>
</evidence>
<gene>
    <name evidence="1" type="ORF">MILVUS5_LOCUS11955</name>
</gene>
<dbReference type="Proteomes" id="UP001177021">
    <property type="component" value="Unassembled WGS sequence"/>
</dbReference>
<protein>
    <submittedName>
        <fullName evidence="1">Uncharacterized protein</fullName>
    </submittedName>
</protein>
<proteinExistence type="predicted"/>
<reference evidence="1" key="1">
    <citation type="submission" date="2023-10" db="EMBL/GenBank/DDBJ databases">
        <authorList>
            <person name="Rodriguez Cubillos JULIANA M."/>
            <person name="De Vega J."/>
        </authorList>
    </citation>
    <scope>NUCLEOTIDE SEQUENCE</scope>
</reference>
<dbReference type="EMBL" id="CASHSV030000034">
    <property type="protein sequence ID" value="CAJ2642482.1"/>
    <property type="molecule type" value="Genomic_DNA"/>
</dbReference>
<keyword evidence="2" id="KW-1185">Reference proteome</keyword>